<feature type="chain" id="PRO_5025538541" evidence="1">
    <location>
        <begin position="17"/>
        <end position="94"/>
    </location>
</feature>
<evidence type="ECO:0000313" key="2">
    <source>
        <dbReference type="EMBL" id="KAF0288553.1"/>
    </source>
</evidence>
<dbReference type="AlphaFoldDB" id="A0A6A4V477"/>
<name>A0A6A4V477_AMPAM</name>
<sequence>MKTAVVLACLLVAAAARPQFGLGTGFSNAGSFQSQQTGFLGSAGRQTSFANSGGFGSGLGGSLTGASNFAGQGLGFGAGRQIGTTNAFSNTFGR</sequence>
<protein>
    <submittedName>
        <fullName evidence="2">Uncharacterized protein</fullName>
    </submittedName>
</protein>
<keyword evidence="1" id="KW-0732">Signal</keyword>
<evidence type="ECO:0000313" key="3">
    <source>
        <dbReference type="Proteomes" id="UP000440578"/>
    </source>
</evidence>
<keyword evidence="3" id="KW-1185">Reference proteome</keyword>
<gene>
    <name evidence="2" type="ORF">FJT64_013074</name>
</gene>
<dbReference type="Proteomes" id="UP000440578">
    <property type="component" value="Unassembled WGS sequence"/>
</dbReference>
<proteinExistence type="predicted"/>
<accession>A0A6A4V477</accession>
<comment type="caution">
    <text evidence="2">The sequence shown here is derived from an EMBL/GenBank/DDBJ whole genome shotgun (WGS) entry which is preliminary data.</text>
</comment>
<organism evidence="2 3">
    <name type="scientific">Amphibalanus amphitrite</name>
    <name type="common">Striped barnacle</name>
    <name type="synonym">Balanus amphitrite</name>
    <dbReference type="NCBI Taxonomy" id="1232801"/>
    <lineage>
        <taxon>Eukaryota</taxon>
        <taxon>Metazoa</taxon>
        <taxon>Ecdysozoa</taxon>
        <taxon>Arthropoda</taxon>
        <taxon>Crustacea</taxon>
        <taxon>Multicrustacea</taxon>
        <taxon>Cirripedia</taxon>
        <taxon>Thoracica</taxon>
        <taxon>Thoracicalcarea</taxon>
        <taxon>Balanomorpha</taxon>
        <taxon>Balanoidea</taxon>
        <taxon>Balanidae</taxon>
        <taxon>Amphibalaninae</taxon>
        <taxon>Amphibalanus</taxon>
    </lineage>
</organism>
<evidence type="ECO:0000256" key="1">
    <source>
        <dbReference type="SAM" id="SignalP"/>
    </source>
</evidence>
<feature type="signal peptide" evidence="1">
    <location>
        <begin position="1"/>
        <end position="16"/>
    </location>
</feature>
<reference evidence="2 3" key="1">
    <citation type="submission" date="2019-07" db="EMBL/GenBank/DDBJ databases">
        <title>Draft genome assembly of a fouling barnacle, Amphibalanus amphitrite (Darwin, 1854): The first reference genome for Thecostraca.</title>
        <authorList>
            <person name="Kim W."/>
        </authorList>
    </citation>
    <scope>NUCLEOTIDE SEQUENCE [LARGE SCALE GENOMIC DNA]</scope>
    <source>
        <strain evidence="2">SNU_AA5</strain>
        <tissue evidence="2">Soma without cirri and trophi</tissue>
    </source>
</reference>
<dbReference type="EMBL" id="VIIS01002102">
    <property type="protein sequence ID" value="KAF0288553.1"/>
    <property type="molecule type" value="Genomic_DNA"/>
</dbReference>